<dbReference type="InterPro" id="IPR029063">
    <property type="entry name" value="SAM-dependent_MTases_sf"/>
</dbReference>
<reference evidence="6 7" key="1">
    <citation type="journal article" date="2018" name="Mol. Biol. Evol.">
        <title>Broad Genomic Sampling Reveals a Smut Pathogenic Ancestry of the Fungal Clade Ustilaginomycotina.</title>
        <authorList>
            <person name="Kijpornyongpan T."/>
            <person name="Mondo S.J."/>
            <person name="Barry K."/>
            <person name="Sandor L."/>
            <person name="Lee J."/>
            <person name="Lipzen A."/>
            <person name="Pangilinan J."/>
            <person name="LaButti K."/>
            <person name="Hainaut M."/>
            <person name="Henrissat B."/>
            <person name="Grigoriev I.V."/>
            <person name="Spatafora J.W."/>
            <person name="Aime M.C."/>
        </authorList>
    </citation>
    <scope>NUCLEOTIDE SEQUENCE [LARGE SCALE GENOMIC DNA]</scope>
    <source>
        <strain evidence="6 7">MCA 4718</strain>
    </source>
</reference>
<evidence type="ECO:0000256" key="2">
    <source>
        <dbReference type="ARBA" id="ARBA00022679"/>
    </source>
</evidence>
<evidence type="ECO:0000313" key="6">
    <source>
        <dbReference type="EMBL" id="PWN20157.1"/>
    </source>
</evidence>
<evidence type="ECO:0000256" key="3">
    <source>
        <dbReference type="SAM" id="MobiDB-lite"/>
    </source>
</evidence>
<protein>
    <recommendedName>
        <fullName evidence="8">Histidine-specific methyltransferase SAM-dependent domain-containing protein</fullName>
    </recommendedName>
</protein>
<dbReference type="EMBL" id="KZ819329">
    <property type="protein sequence ID" value="PWN20157.1"/>
    <property type="molecule type" value="Genomic_DNA"/>
</dbReference>
<dbReference type="Gene3D" id="3.90.1580.10">
    <property type="entry name" value="paralog of FGE (formylglycine-generating enzyme)"/>
    <property type="match status" value="1"/>
</dbReference>
<feature type="domain" description="Histidine-specific methyltransferase SAM-dependent" evidence="5">
    <location>
        <begin position="198"/>
        <end position="453"/>
    </location>
</feature>
<dbReference type="SUPFAM" id="SSF56436">
    <property type="entry name" value="C-type lectin-like"/>
    <property type="match status" value="1"/>
</dbReference>
<feature type="domain" description="Histidine-specific methyltransferase SAM-dependent" evidence="5">
    <location>
        <begin position="88"/>
        <end position="136"/>
    </location>
</feature>
<dbReference type="PANTHER" id="PTHR43397">
    <property type="entry name" value="ERGOTHIONEINE BIOSYNTHESIS PROTEIN 1"/>
    <property type="match status" value="1"/>
</dbReference>
<dbReference type="InterPro" id="IPR016187">
    <property type="entry name" value="CTDL_fold"/>
</dbReference>
<dbReference type="GeneID" id="37012911"/>
<accession>A0A316U4H4</accession>
<dbReference type="GO" id="GO:0008168">
    <property type="term" value="F:methyltransferase activity"/>
    <property type="evidence" value="ECO:0007669"/>
    <property type="project" value="UniProtKB-KW"/>
</dbReference>
<evidence type="ECO:0000313" key="7">
    <source>
        <dbReference type="Proteomes" id="UP000245942"/>
    </source>
</evidence>
<gene>
    <name evidence="6" type="ORF">BCV69DRAFT_277915</name>
</gene>
<dbReference type="AlphaFoldDB" id="A0A316U4H4"/>
<keyword evidence="7" id="KW-1185">Reference proteome</keyword>
<evidence type="ECO:0000259" key="4">
    <source>
        <dbReference type="Pfam" id="PF03781"/>
    </source>
</evidence>
<name>A0A316U4H4_9BASI</name>
<dbReference type="InterPro" id="IPR005532">
    <property type="entry name" value="SUMF_dom"/>
</dbReference>
<evidence type="ECO:0000259" key="5">
    <source>
        <dbReference type="Pfam" id="PF10017"/>
    </source>
</evidence>
<dbReference type="GO" id="GO:0032259">
    <property type="term" value="P:methylation"/>
    <property type="evidence" value="ECO:0007669"/>
    <property type="project" value="UniProtKB-KW"/>
</dbReference>
<organism evidence="6 7">
    <name type="scientific">Pseudomicrostroma glucosiphilum</name>
    <dbReference type="NCBI Taxonomy" id="1684307"/>
    <lineage>
        <taxon>Eukaryota</taxon>
        <taxon>Fungi</taxon>
        <taxon>Dikarya</taxon>
        <taxon>Basidiomycota</taxon>
        <taxon>Ustilaginomycotina</taxon>
        <taxon>Exobasidiomycetes</taxon>
        <taxon>Microstromatales</taxon>
        <taxon>Microstromatales incertae sedis</taxon>
        <taxon>Pseudomicrostroma</taxon>
    </lineage>
</organism>
<dbReference type="Gene3D" id="3.40.50.150">
    <property type="entry name" value="Vaccinia Virus protein VP39"/>
    <property type="match status" value="1"/>
</dbReference>
<evidence type="ECO:0000256" key="1">
    <source>
        <dbReference type="ARBA" id="ARBA00022603"/>
    </source>
</evidence>
<feature type="compositionally biased region" description="Polar residues" evidence="3">
    <location>
        <begin position="45"/>
        <end position="55"/>
    </location>
</feature>
<feature type="compositionally biased region" description="Polar residues" evidence="3">
    <location>
        <begin position="1"/>
        <end position="16"/>
    </location>
</feature>
<dbReference type="InterPro" id="IPR019257">
    <property type="entry name" value="MeTrfase_dom"/>
</dbReference>
<feature type="domain" description="Sulfatase-modifying factor enzyme-like" evidence="4">
    <location>
        <begin position="761"/>
        <end position="977"/>
    </location>
</feature>
<feature type="region of interest" description="Disordered" evidence="3">
    <location>
        <begin position="1"/>
        <end position="55"/>
    </location>
</feature>
<keyword evidence="2" id="KW-0808">Transferase</keyword>
<dbReference type="Pfam" id="PF03781">
    <property type="entry name" value="FGE-sulfatase"/>
    <property type="match status" value="1"/>
</dbReference>
<dbReference type="Proteomes" id="UP000245942">
    <property type="component" value="Unassembled WGS sequence"/>
</dbReference>
<dbReference type="STRING" id="1684307.A0A316U4H4"/>
<dbReference type="InterPro" id="IPR051128">
    <property type="entry name" value="EgtD_Methyltrsf_superfamily"/>
</dbReference>
<dbReference type="Pfam" id="PF10017">
    <property type="entry name" value="Methyltransf_33"/>
    <property type="match status" value="2"/>
</dbReference>
<keyword evidence="1" id="KW-0489">Methyltransferase</keyword>
<dbReference type="RefSeq" id="XP_025347317.1">
    <property type="nucleotide sequence ID" value="XM_025491177.1"/>
</dbReference>
<sequence length="994" mass="110707">MAPVATSTAPEQLSTLPSSDATPKKSTKSASSSSGKAHPLIDLYSGSSEGQQSQTDTLRAEILHGLKGSKTSIVPGSTEDAEDVKWAYNKTLPTMILYDEEGLRLYDELVNVPEYYLWNAETSILQQHGAEIAHRLFGLQTPATHDLLRKDNAQHTPQDTRRVCEELNSQQKANGNGHSTVGESAFNSRLSSAQSAGGSPTLVELGAGSLRKTIHLLRALKDLPVPQTHYYALDLDKAELNRTLSDLHQQLATSADDPNTVLSGKVDIRGIWATYDQGLDLVGRDGLDAAESARRCLMWLGSSIGNFERRDAAEFLKKCADTALRPGDTMLVGIDRRNTPRDVELAYNDPAGVTRSFIMNGLKHADRLLGGNVLSSARFEYHDRYNVLEGRHESYYRSLEEQDHSLPDGSTVHLAAGELIHIERSYKYSERETLDALDHAGLRVVQKWSTPSSPHYDLWLLEKPPFHFESTRLCTGWRQSLSQGLSVAQAHNSNGSHEYDADGGASSLAVGPRPQPHISWGSWGIPTASEWSKVWSSWDTITLTMISRKLLHQKPIDLRHICLFYIGHIPAFVDIMLLKTLPDLKAIDEHYNAIFERGIDPHVDDPTQCHAHSEVPQREEDWPRVEEILAYRELVMRRVEDIYHDVASGKRSMDRRLARTLRMAMEHIELHQETLLYMLAQSPNTLPPKDVSPPDWASLSRVWDQQDARQGGQEAREALLYFKADKVDLGHNDDDEEDFDIRTTKVSDDVSSLNAQLAQPEFGWDNETPVRKVQTGAFSIMATPVNNEQYASFLKATGSSDYPSSWIETASSTSPYSVRTVFGPVPMSVARLWPVQGSGSQLRKYAAWKGGRLPTHAELRRFLDASTSPQCVDRPGTNVGFRNWHPVPADLPRVDGDGLVIPGHNGGVWEWTSTAFMDYPGFRASALYPAYSADFFDGKHDVVLGGSWATTPSVAGRRTVCNTYQREYPYSFIGGRVLFDEETTVKGPRSPVRK</sequence>
<dbReference type="InterPro" id="IPR042095">
    <property type="entry name" value="SUMF_sf"/>
</dbReference>
<evidence type="ECO:0008006" key="8">
    <source>
        <dbReference type="Google" id="ProtNLM"/>
    </source>
</evidence>
<dbReference type="PANTHER" id="PTHR43397:SF1">
    <property type="entry name" value="ERGOTHIONEINE BIOSYNTHESIS PROTEIN 1"/>
    <property type="match status" value="1"/>
</dbReference>
<dbReference type="OrthoDB" id="659at2759"/>
<proteinExistence type="predicted"/>